<keyword evidence="3" id="KW-1185">Reference proteome</keyword>
<feature type="compositionally biased region" description="Polar residues" evidence="1">
    <location>
        <begin position="97"/>
        <end position="107"/>
    </location>
</feature>
<feature type="region of interest" description="Disordered" evidence="1">
    <location>
        <begin position="97"/>
        <end position="117"/>
    </location>
</feature>
<proteinExistence type="predicted"/>
<feature type="compositionally biased region" description="Low complexity" evidence="1">
    <location>
        <begin position="72"/>
        <end position="82"/>
    </location>
</feature>
<accession>A0A9X2GEA1</accession>
<feature type="compositionally biased region" description="Polar residues" evidence="1">
    <location>
        <begin position="1"/>
        <end position="16"/>
    </location>
</feature>
<dbReference type="Proteomes" id="UP001139648">
    <property type="component" value="Unassembled WGS sequence"/>
</dbReference>
<evidence type="ECO:0000313" key="2">
    <source>
        <dbReference type="EMBL" id="MCP2353103.1"/>
    </source>
</evidence>
<dbReference type="AlphaFoldDB" id="A0A9X2GEA1"/>
<feature type="region of interest" description="Disordered" evidence="1">
    <location>
        <begin position="1"/>
        <end position="82"/>
    </location>
</feature>
<evidence type="ECO:0000256" key="1">
    <source>
        <dbReference type="SAM" id="MobiDB-lite"/>
    </source>
</evidence>
<dbReference type="EMBL" id="JAMZEB010000001">
    <property type="protein sequence ID" value="MCP2353103.1"/>
    <property type="molecule type" value="Genomic_DNA"/>
</dbReference>
<feature type="compositionally biased region" description="Low complexity" evidence="1">
    <location>
        <begin position="18"/>
        <end position="28"/>
    </location>
</feature>
<sequence length="117" mass="11789">MGWNRSATAGQTSGPVTSPGRYGSSSSAGPPPATRKAAIRNGLANPSIPSQSDQLARPGSRIVAPSADRYGSTAASNPSASASQWALVHPVYGLSVRSSGGRQSMTGLQIRHGGSLS</sequence>
<organism evidence="2 3">
    <name type="scientific">Nonomuraea thailandensis</name>
    <dbReference type="NCBI Taxonomy" id="1188745"/>
    <lineage>
        <taxon>Bacteria</taxon>
        <taxon>Bacillati</taxon>
        <taxon>Actinomycetota</taxon>
        <taxon>Actinomycetes</taxon>
        <taxon>Streptosporangiales</taxon>
        <taxon>Streptosporangiaceae</taxon>
        <taxon>Nonomuraea</taxon>
    </lineage>
</organism>
<reference evidence="2" key="1">
    <citation type="submission" date="2022-06" db="EMBL/GenBank/DDBJ databases">
        <title>Sequencing the genomes of 1000 actinobacteria strains.</title>
        <authorList>
            <person name="Klenk H.-P."/>
        </authorList>
    </citation>
    <scope>NUCLEOTIDE SEQUENCE</scope>
    <source>
        <strain evidence="2">DSM 46694</strain>
    </source>
</reference>
<evidence type="ECO:0000313" key="3">
    <source>
        <dbReference type="Proteomes" id="UP001139648"/>
    </source>
</evidence>
<name>A0A9X2GEA1_9ACTN</name>
<comment type="caution">
    <text evidence="2">The sequence shown here is derived from an EMBL/GenBank/DDBJ whole genome shotgun (WGS) entry which is preliminary data.</text>
</comment>
<gene>
    <name evidence="2" type="ORF">HD597_000123</name>
</gene>
<protein>
    <submittedName>
        <fullName evidence="2">Uncharacterized protein</fullName>
    </submittedName>
</protein>